<dbReference type="EMBL" id="BMAT01011905">
    <property type="protein sequence ID" value="GFR81789.1"/>
    <property type="molecule type" value="Genomic_DNA"/>
</dbReference>
<dbReference type="InterPro" id="IPR053134">
    <property type="entry name" value="RNA-dir_DNA_polymerase"/>
</dbReference>
<dbReference type="Gene3D" id="3.30.70.270">
    <property type="match status" value="1"/>
</dbReference>
<proteinExistence type="predicted"/>
<dbReference type="InterPro" id="IPR043502">
    <property type="entry name" value="DNA/RNA_pol_sf"/>
</dbReference>
<evidence type="ECO:0000313" key="1">
    <source>
        <dbReference type="EMBL" id="GFR81789.1"/>
    </source>
</evidence>
<keyword evidence="2" id="KW-1185">Reference proteome</keyword>
<comment type="caution">
    <text evidence="1">The sequence shown here is derived from an EMBL/GenBank/DDBJ whole genome shotgun (WGS) entry which is preliminary data.</text>
</comment>
<reference evidence="1 2" key="1">
    <citation type="journal article" date="2021" name="Elife">
        <title>Chloroplast acquisition without the gene transfer in kleptoplastic sea slugs, Plakobranchus ocellatus.</title>
        <authorList>
            <person name="Maeda T."/>
            <person name="Takahashi S."/>
            <person name="Yoshida T."/>
            <person name="Shimamura S."/>
            <person name="Takaki Y."/>
            <person name="Nagai Y."/>
            <person name="Toyoda A."/>
            <person name="Suzuki Y."/>
            <person name="Arimoto A."/>
            <person name="Ishii H."/>
            <person name="Satoh N."/>
            <person name="Nishiyama T."/>
            <person name="Hasebe M."/>
            <person name="Maruyama T."/>
            <person name="Minagawa J."/>
            <person name="Obokata J."/>
            <person name="Shigenobu S."/>
        </authorList>
    </citation>
    <scope>NUCLEOTIDE SEQUENCE [LARGE SCALE GENOMIC DNA]</scope>
</reference>
<sequence length="107" mass="12243">MKHKIRLTEEKLFRVSRYPIPVHATDVVDAEIDTMLASGVIRRSSSPYSSPITIVVKKDNTIRLCIEFRRMDRITIFDAEPIPVLDELIAKMKGAKYSTKCDLTKGY</sequence>
<dbReference type="PANTHER" id="PTHR24559:SF454">
    <property type="entry name" value="RIBONUCLEASE H"/>
    <property type="match status" value="1"/>
</dbReference>
<dbReference type="SUPFAM" id="SSF56672">
    <property type="entry name" value="DNA/RNA polymerases"/>
    <property type="match status" value="1"/>
</dbReference>
<gene>
    <name evidence="1" type="ORF">ElyMa_005934900</name>
</gene>
<dbReference type="InterPro" id="IPR043128">
    <property type="entry name" value="Rev_trsase/Diguanyl_cyclase"/>
</dbReference>
<dbReference type="PANTHER" id="PTHR24559">
    <property type="entry name" value="TRANSPOSON TY3-I GAG-POL POLYPROTEIN"/>
    <property type="match status" value="1"/>
</dbReference>
<dbReference type="AlphaFoldDB" id="A0AAV4G948"/>
<protein>
    <submittedName>
        <fullName evidence="1">Pol polyprotein</fullName>
    </submittedName>
</protein>
<organism evidence="1 2">
    <name type="scientific">Elysia marginata</name>
    <dbReference type="NCBI Taxonomy" id="1093978"/>
    <lineage>
        <taxon>Eukaryota</taxon>
        <taxon>Metazoa</taxon>
        <taxon>Spiralia</taxon>
        <taxon>Lophotrochozoa</taxon>
        <taxon>Mollusca</taxon>
        <taxon>Gastropoda</taxon>
        <taxon>Heterobranchia</taxon>
        <taxon>Euthyneura</taxon>
        <taxon>Panpulmonata</taxon>
        <taxon>Sacoglossa</taxon>
        <taxon>Placobranchoidea</taxon>
        <taxon>Plakobranchidae</taxon>
        <taxon>Elysia</taxon>
    </lineage>
</organism>
<evidence type="ECO:0000313" key="2">
    <source>
        <dbReference type="Proteomes" id="UP000762676"/>
    </source>
</evidence>
<dbReference type="Gene3D" id="3.10.10.10">
    <property type="entry name" value="HIV Type 1 Reverse Transcriptase, subunit A, domain 1"/>
    <property type="match status" value="1"/>
</dbReference>
<name>A0AAV4G948_9GAST</name>
<dbReference type="Proteomes" id="UP000762676">
    <property type="component" value="Unassembled WGS sequence"/>
</dbReference>
<accession>A0AAV4G948</accession>